<keyword evidence="1" id="KW-1133">Transmembrane helix</keyword>
<dbReference type="InterPro" id="IPR008699">
    <property type="entry name" value="NDUFB8"/>
</dbReference>
<protein>
    <recommendedName>
        <fullName evidence="3">NADH dehydrogenase [ubiquinone] 1 beta subcomplex subunit 8, mitochondrial</fullName>
    </recommendedName>
</protein>
<evidence type="ECO:0008006" key="3">
    <source>
        <dbReference type="Google" id="ProtNLM"/>
    </source>
</evidence>
<reference evidence="2" key="1">
    <citation type="submission" date="2014-12" db="EMBL/GenBank/DDBJ databases">
        <title>Insight into the proteome of Arion vulgaris.</title>
        <authorList>
            <person name="Aradska J."/>
            <person name="Bulat T."/>
            <person name="Smidak R."/>
            <person name="Sarate P."/>
            <person name="Gangsoo J."/>
            <person name="Sialana F."/>
            <person name="Bilban M."/>
            <person name="Lubec G."/>
        </authorList>
    </citation>
    <scope>NUCLEOTIDE SEQUENCE</scope>
    <source>
        <tissue evidence="2">Skin</tissue>
    </source>
</reference>
<name>A0A0B7AVI2_9EUPU</name>
<sequence length="195" mass="23117">IMATLRGTFLFLARRSRPFLCQRHRFLSMTAVASAWNQDWKPGPIPHTPEERAAAAKKYGLRPEDYNSFAESEIGDYPHLPIVSRKWKDPYEDYDFPLEKRNYRDPIHQTNEFIGMDYYAKSTQDKYTYGQIVLYFSIVFFGLAGAFVFLQRYQLFLPEMPKQYPFNQLYLEKGGDPEYEKEVKHYTFETVQDSE</sequence>
<dbReference type="Pfam" id="PF05821">
    <property type="entry name" value="NDUF_B8"/>
    <property type="match status" value="1"/>
</dbReference>
<keyword evidence="1" id="KW-0812">Transmembrane</keyword>
<keyword evidence="1" id="KW-0472">Membrane</keyword>
<dbReference type="PANTHER" id="PTHR12840:SF1">
    <property type="entry name" value="NADH DEHYDROGENASE [UBIQUINONE] 1 BETA SUBCOMPLEX SUBUNIT 8, MITOCHONDRIAL"/>
    <property type="match status" value="1"/>
</dbReference>
<dbReference type="EMBL" id="HACG01037015">
    <property type="protein sequence ID" value="CEK83880.1"/>
    <property type="molecule type" value="Transcribed_RNA"/>
</dbReference>
<dbReference type="AlphaFoldDB" id="A0A0B7AVI2"/>
<feature type="non-terminal residue" evidence="2">
    <location>
        <position position="1"/>
    </location>
</feature>
<accession>A0A0B7AVI2</accession>
<proteinExistence type="predicted"/>
<evidence type="ECO:0000313" key="2">
    <source>
        <dbReference type="EMBL" id="CEK83880.1"/>
    </source>
</evidence>
<feature type="transmembrane region" description="Helical" evidence="1">
    <location>
        <begin position="132"/>
        <end position="150"/>
    </location>
</feature>
<evidence type="ECO:0000256" key="1">
    <source>
        <dbReference type="SAM" id="Phobius"/>
    </source>
</evidence>
<dbReference type="PANTHER" id="PTHR12840">
    <property type="entry name" value="NADH-UBIQUINONE OXIDOREDUCTASE ASHI SUBUNIT"/>
    <property type="match status" value="1"/>
</dbReference>
<dbReference type="GO" id="GO:0005739">
    <property type="term" value="C:mitochondrion"/>
    <property type="evidence" value="ECO:0007669"/>
    <property type="project" value="InterPro"/>
</dbReference>
<organism evidence="2">
    <name type="scientific">Arion vulgaris</name>
    <dbReference type="NCBI Taxonomy" id="1028688"/>
    <lineage>
        <taxon>Eukaryota</taxon>
        <taxon>Metazoa</taxon>
        <taxon>Spiralia</taxon>
        <taxon>Lophotrochozoa</taxon>
        <taxon>Mollusca</taxon>
        <taxon>Gastropoda</taxon>
        <taxon>Heterobranchia</taxon>
        <taxon>Euthyneura</taxon>
        <taxon>Panpulmonata</taxon>
        <taxon>Eupulmonata</taxon>
        <taxon>Stylommatophora</taxon>
        <taxon>Helicina</taxon>
        <taxon>Arionoidea</taxon>
        <taxon>Arionidae</taxon>
        <taxon>Arion</taxon>
    </lineage>
</organism>
<gene>
    <name evidence="2" type="primary">ORF139469</name>
</gene>